<sequence>MDTKPGELLQHWNDTVGGQLTSDSYQVRLPIEAAAKVEALAEMFPKTTTEHLLGDLIASALYELEESMPYVKGDKVIAHDEMGDEIYEDKGPTREFLALSAQKLKELKAR</sequence>
<dbReference type="RefSeq" id="WP_253966928.1">
    <property type="nucleotide sequence ID" value="NZ_JAMFTH010000001.1"/>
</dbReference>
<gene>
    <name evidence="1" type="ORF">M6D89_05025</name>
</gene>
<dbReference type="Proteomes" id="UP001139319">
    <property type="component" value="Unassembled WGS sequence"/>
</dbReference>
<proteinExistence type="predicted"/>
<dbReference type="EMBL" id="JAMFTH010000001">
    <property type="protein sequence ID" value="MCP8898658.1"/>
    <property type="molecule type" value="Genomic_DNA"/>
</dbReference>
<evidence type="ECO:0000313" key="2">
    <source>
        <dbReference type="Proteomes" id="UP001139319"/>
    </source>
</evidence>
<keyword evidence="2" id="KW-1185">Reference proteome</keyword>
<protein>
    <submittedName>
        <fullName evidence="1">Type 1 pili tip component</fullName>
    </submittedName>
</protein>
<dbReference type="AlphaFoldDB" id="A0A9X2I0Z8"/>
<reference evidence="1" key="1">
    <citation type="submission" date="2022-05" db="EMBL/GenBank/DDBJ databases">
        <authorList>
            <person name="Sun H.-N."/>
        </authorList>
    </citation>
    <scope>NUCLEOTIDE SEQUENCE</scope>
    <source>
        <strain evidence="1">HB14</strain>
    </source>
</reference>
<name>A0A9X2I0Z8_9GAMM</name>
<comment type="caution">
    <text evidence="1">The sequence shown here is derived from an EMBL/GenBank/DDBJ whole genome shotgun (WGS) entry which is preliminary data.</text>
</comment>
<reference evidence="1" key="2">
    <citation type="submission" date="2023-01" db="EMBL/GenBank/DDBJ databases">
        <title>Gilvimarinus xylanilyticus HB14 isolated from Caulerpa lentillifera aquaculture base in Hainan, China.</title>
        <authorList>
            <person name="Zhang Y.-J."/>
        </authorList>
    </citation>
    <scope>NUCLEOTIDE SEQUENCE</scope>
    <source>
        <strain evidence="1">HB14</strain>
    </source>
</reference>
<evidence type="ECO:0000313" key="1">
    <source>
        <dbReference type="EMBL" id="MCP8898658.1"/>
    </source>
</evidence>
<organism evidence="1 2">
    <name type="scientific">Gilvimarinus xylanilyticus</name>
    <dbReference type="NCBI Taxonomy" id="2944139"/>
    <lineage>
        <taxon>Bacteria</taxon>
        <taxon>Pseudomonadati</taxon>
        <taxon>Pseudomonadota</taxon>
        <taxon>Gammaproteobacteria</taxon>
        <taxon>Cellvibrionales</taxon>
        <taxon>Cellvibrionaceae</taxon>
        <taxon>Gilvimarinus</taxon>
    </lineage>
</organism>
<accession>A0A9X2I0Z8</accession>